<protein>
    <submittedName>
        <fullName evidence="1">Uncharacterized protein</fullName>
    </submittedName>
</protein>
<dbReference type="AlphaFoldDB" id="A0A2G8SF45"/>
<dbReference type="STRING" id="1077348.A0A2G8SF45"/>
<evidence type="ECO:0000313" key="1">
    <source>
        <dbReference type="EMBL" id="PIL32404.1"/>
    </source>
</evidence>
<proteinExistence type="predicted"/>
<reference evidence="1 2" key="1">
    <citation type="journal article" date="2015" name="Sci. Rep.">
        <title>Chromosome-level genome map provides insights into diverse defense mechanisms in the medicinal fungus Ganoderma sinense.</title>
        <authorList>
            <person name="Zhu Y."/>
            <person name="Xu J."/>
            <person name="Sun C."/>
            <person name="Zhou S."/>
            <person name="Xu H."/>
            <person name="Nelson D.R."/>
            <person name="Qian J."/>
            <person name="Song J."/>
            <person name="Luo H."/>
            <person name="Xiang L."/>
            <person name="Li Y."/>
            <person name="Xu Z."/>
            <person name="Ji A."/>
            <person name="Wang L."/>
            <person name="Lu S."/>
            <person name="Hayward A."/>
            <person name="Sun W."/>
            <person name="Li X."/>
            <person name="Schwartz D.C."/>
            <person name="Wang Y."/>
            <person name="Chen S."/>
        </authorList>
    </citation>
    <scope>NUCLEOTIDE SEQUENCE [LARGE SCALE GENOMIC DNA]</scope>
    <source>
        <strain evidence="1 2">ZZ0214-1</strain>
    </source>
</reference>
<comment type="caution">
    <text evidence="1">The sequence shown here is derived from an EMBL/GenBank/DDBJ whole genome shotgun (WGS) entry which is preliminary data.</text>
</comment>
<sequence>MFSVRPEDAREGMDDQTPIVFPGITREDFDSFLNYQFRHILPRNDENALVAILNLGHFFQYDAAQADARLALEDLNTFRASRKFILGLRNNIKEWIKDGFQSLVALPYVELSWTADIEPMGLHAYHAVVSTRSTIDAHRRLISYVPPPVEHDASCSFNLGCNIGWRQEWRNKVAMHLMHPDEGLTGEVVLNWLEDVEINDVNKACKDATIRRLRENRVLTQEEEIVARALRDLGIA</sequence>
<dbReference type="OrthoDB" id="2804507at2759"/>
<dbReference type="EMBL" id="AYKW01000011">
    <property type="protein sequence ID" value="PIL32404.1"/>
    <property type="molecule type" value="Genomic_DNA"/>
</dbReference>
<gene>
    <name evidence="1" type="ORF">GSI_05650</name>
</gene>
<evidence type="ECO:0000313" key="2">
    <source>
        <dbReference type="Proteomes" id="UP000230002"/>
    </source>
</evidence>
<accession>A0A2G8SF45</accession>
<keyword evidence="2" id="KW-1185">Reference proteome</keyword>
<organism evidence="1 2">
    <name type="scientific">Ganoderma sinense ZZ0214-1</name>
    <dbReference type="NCBI Taxonomy" id="1077348"/>
    <lineage>
        <taxon>Eukaryota</taxon>
        <taxon>Fungi</taxon>
        <taxon>Dikarya</taxon>
        <taxon>Basidiomycota</taxon>
        <taxon>Agaricomycotina</taxon>
        <taxon>Agaricomycetes</taxon>
        <taxon>Polyporales</taxon>
        <taxon>Polyporaceae</taxon>
        <taxon>Ganoderma</taxon>
    </lineage>
</organism>
<name>A0A2G8SF45_9APHY</name>
<dbReference type="Proteomes" id="UP000230002">
    <property type="component" value="Unassembled WGS sequence"/>
</dbReference>